<dbReference type="Proteomes" id="UP000422221">
    <property type="component" value="Unassembled WGS sequence"/>
</dbReference>
<accession>A0A7J4XMH5</accession>
<proteinExistence type="predicted"/>
<evidence type="ECO:0000313" key="2">
    <source>
        <dbReference type="EMBL" id="KAA3768595.1"/>
    </source>
</evidence>
<gene>
    <name evidence="2" type="ORF">F3F73_04645</name>
</gene>
<comment type="caution">
    <text evidence="2">The sequence shown here is derived from an EMBL/GenBank/DDBJ whole genome shotgun (WGS) entry which is preliminary data.</text>
</comment>
<dbReference type="RefSeq" id="WP_130058119.1">
    <property type="nucleotide sequence ID" value="NZ_JADNPJ010000025.1"/>
</dbReference>
<name>A0A7J4XMH5_9BACE</name>
<feature type="chain" id="PRO_5029537132" description="Lipoprotein" evidence="1">
    <location>
        <begin position="20"/>
        <end position="225"/>
    </location>
</feature>
<evidence type="ECO:0008006" key="4">
    <source>
        <dbReference type="Google" id="ProtNLM"/>
    </source>
</evidence>
<sequence length="225" mass="25278">MKLKFKAMASLCSAMIFSAAIFGVIYSCSSDECDIINSSMEDVVVNKNPLMISIENSNEFLAFIKENESVMAKFLMYKETLSESDYNELMSNVNDDDYLLDIINKADMLNDLQRLGAKMNGLLANTQYERLNQMEKIQLFNDYFEASNIVKVKTRSEVLYATCYEQYNSARNYAEAKCSAAVLACSCLIVSGPGACACVLAALDKLDDDLQAAKRDFENCQRQHH</sequence>
<protein>
    <recommendedName>
        <fullName evidence="4">Lipoprotein</fullName>
    </recommendedName>
</protein>
<dbReference type="EMBL" id="VWMK01000003">
    <property type="protein sequence ID" value="KAA3768595.1"/>
    <property type="molecule type" value="Genomic_DNA"/>
</dbReference>
<evidence type="ECO:0000256" key="1">
    <source>
        <dbReference type="SAM" id="SignalP"/>
    </source>
</evidence>
<dbReference type="PROSITE" id="PS51257">
    <property type="entry name" value="PROKAR_LIPOPROTEIN"/>
    <property type="match status" value="1"/>
</dbReference>
<dbReference type="AlphaFoldDB" id="A0A7J4XMH5"/>
<evidence type="ECO:0000313" key="3">
    <source>
        <dbReference type="Proteomes" id="UP000422221"/>
    </source>
</evidence>
<reference evidence="2 3" key="1">
    <citation type="journal article" date="2019" name="Nat. Med.">
        <title>A library of human gut bacterial isolates paired with longitudinal multiomics data enables mechanistic microbiome research.</title>
        <authorList>
            <person name="Poyet M."/>
            <person name="Groussin M."/>
            <person name="Gibbons S.M."/>
            <person name="Avila-Pacheco J."/>
            <person name="Jiang X."/>
            <person name="Kearney S.M."/>
            <person name="Perrotta A.R."/>
            <person name="Berdy B."/>
            <person name="Zhao S."/>
            <person name="Lieberman T.D."/>
            <person name="Swanson P.K."/>
            <person name="Smith M."/>
            <person name="Roesemann S."/>
            <person name="Alexander J.E."/>
            <person name="Rich S.A."/>
            <person name="Livny J."/>
            <person name="Vlamakis H."/>
            <person name="Clish C."/>
            <person name="Bullock K."/>
            <person name="Deik A."/>
            <person name="Scott J."/>
            <person name="Pierce K.A."/>
            <person name="Xavier R.J."/>
            <person name="Alm E.J."/>
        </authorList>
    </citation>
    <scope>NUCLEOTIDE SEQUENCE [LARGE SCALE GENOMIC DNA]</scope>
    <source>
        <strain evidence="2 3">BIOML-A10</strain>
    </source>
</reference>
<organism evidence="2 3">
    <name type="scientific">Bacteroides salyersiae</name>
    <dbReference type="NCBI Taxonomy" id="291644"/>
    <lineage>
        <taxon>Bacteria</taxon>
        <taxon>Pseudomonadati</taxon>
        <taxon>Bacteroidota</taxon>
        <taxon>Bacteroidia</taxon>
        <taxon>Bacteroidales</taxon>
        <taxon>Bacteroidaceae</taxon>
        <taxon>Bacteroides</taxon>
    </lineage>
</organism>
<feature type="signal peptide" evidence="1">
    <location>
        <begin position="1"/>
        <end position="19"/>
    </location>
</feature>
<keyword evidence="1" id="KW-0732">Signal</keyword>